<dbReference type="PROSITE" id="PS50819">
    <property type="entry name" value="INTEIN_ENDONUCLEASE"/>
    <property type="match status" value="1"/>
</dbReference>
<dbReference type="SUPFAM" id="SSF51294">
    <property type="entry name" value="Hedgehog/intein (Hint) domain"/>
    <property type="match status" value="1"/>
</dbReference>
<dbReference type="InterPro" id="IPR010285">
    <property type="entry name" value="DNA_helicase_pif1-like_DEAD"/>
</dbReference>
<dbReference type="GO" id="GO:0003677">
    <property type="term" value="F:DNA binding"/>
    <property type="evidence" value="ECO:0007669"/>
    <property type="project" value="InterPro"/>
</dbReference>
<dbReference type="GO" id="GO:0000723">
    <property type="term" value="P:telomere maintenance"/>
    <property type="evidence" value="ECO:0007669"/>
    <property type="project" value="InterPro"/>
</dbReference>
<dbReference type="Pfam" id="PF05204">
    <property type="entry name" value="Hom_end"/>
    <property type="match status" value="1"/>
</dbReference>
<organism evidence="2">
    <name type="scientific">viral metagenome</name>
    <dbReference type="NCBI Taxonomy" id="1070528"/>
    <lineage>
        <taxon>unclassified sequences</taxon>
        <taxon>metagenomes</taxon>
        <taxon>organismal metagenomes</taxon>
    </lineage>
</organism>
<dbReference type="InterPro" id="IPR027434">
    <property type="entry name" value="Homing_endonucl"/>
</dbReference>
<dbReference type="InterPro" id="IPR036844">
    <property type="entry name" value="Hint_dom_sf"/>
</dbReference>
<dbReference type="Gene3D" id="3.40.50.300">
    <property type="entry name" value="P-loop containing nucleotide triphosphate hydrolases"/>
    <property type="match status" value="1"/>
</dbReference>
<dbReference type="Gene3D" id="2.170.16.10">
    <property type="entry name" value="Hedgehog/Intein (Hint) domain"/>
    <property type="match status" value="1"/>
</dbReference>
<dbReference type="Pfam" id="PF05970">
    <property type="entry name" value="PIF1"/>
    <property type="match status" value="1"/>
</dbReference>
<dbReference type="SUPFAM" id="SSF52540">
    <property type="entry name" value="P-loop containing nucleoside triphosphate hydrolases"/>
    <property type="match status" value="2"/>
</dbReference>
<dbReference type="InterPro" id="IPR027417">
    <property type="entry name" value="P-loop_NTPase"/>
</dbReference>
<dbReference type="InterPro" id="IPR007868">
    <property type="entry name" value="Hom_end_hint"/>
</dbReference>
<dbReference type="SUPFAM" id="SSF55608">
    <property type="entry name" value="Homing endonucleases"/>
    <property type="match status" value="1"/>
</dbReference>
<accession>A0A6C0H376</accession>
<evidence type="ECO:0000259" key="1">
    <source>
        <dbReference type="PROSITE" id="PS50819"/>
    </source>
</evidence>
<dbReference type="PANTHER" id="PTHR47642:SF7">
    <property type="entry name" value="ATP-DEPENDENT DNA HELICASE PIF1"/>
    <property type="match status" value="1"/>
</dbReference>
<dbReference type="Gene3D" id="3.10.28.10">
    <property type="entry name" value="Homing endonucleases"/>
    <property type="match status" value="1"/>
</dbReference>
<dbReference type="GO" id="GO:0006281">
    <property type="term" value="P:DNA repair"/>
    <property type="evidence" value="ECO:0007669"/>
    <property type="project" value="InterPro"/>
</dbReference>
<reference evidence="2" key="1">
    <citation type="journal article" date="2020" name="Nature">
        <title>Giant virus diversity and host interactions through global metagenomics.</title>
        <authorList>
            <person name="Schulz F."/>
            <person name="Roux S."/>
            <person name="Paez-Espino D."/>
            <person name="Jungbluth S."/>
            <person name="Walsh D.A."/>
            <person name="Denef V.J."/>
            <person name="McMahon K.D."/>
            <person name="Konstantinidis K.T."/>
            <person name="Eloe-Fadrosh E.A."/>
            <person name="Kyrpides N.C."/>
            <person name="Woyke T."/>
        </authorList>
    </citation>
    <scope>NUCLEOTIDE SEQUENCE</scope>
    <source>
        <strain evidence="2">GVMAG-M-3300023179-62</strain>
    </source>
</reference>
<proteinExistence type="predicted"/>
<dbReference type="PANTHER" id="PTHR47642">
    <property type="entry name" value="ATP-DEPENDENT DNA HELICASE"/>
    <property type="match status" value="1"/>
</dbReference>
<dbReference type="InterPro" id="IPR007869">
    <property type="entry name" value="Homing_endonuc_PI-Sce"/>
</dbReference>
<dbReference type="AlphaFoldDB" id="A0A6C0H376"/>
<dbReference type="InterPro" id="IPR051055">
    <property type="entry name" value="PIF1_helicase"/>
</dbReference>
<protein>
    <recommendedName>
        <fullName evidence="1">DOD-type homing endonuclease domain-containing protein</fullName>
    </recommendedName>
</protein>
<dbReference type="GO" id="GO:0004519">
    <property type="term" value="F:endonuclease activity"/>
    <property type="evidence" value="ECO:0007669"/>
    <property type="project" value="InterPro"/>
</dbReference>
<dbReference type="GO" id="GO:0030908">
    <property type="term" value="P:protein splicing"/>
    <property type="evidence" value="ECO:0007669"/>
    <property type="project" value="InterPro"/>
</dbReference>
<sequence length="748" mass="84961">MTELENKIMLKMTKELSSIKLKPKQEEAYSALARGENIFLTGPAGTGKCLGADTPIIMFDGSIKMVQDVKSGELIMGDDSTVRTVLSTASGEDEMYKVTHRNGDSYVVNSAHILTFKVYKNLTCSKNDCLLSWGDKTGNVMYKKFYDYRDAKNEADALPDLVDLPILECIQKHKDRKWQKHFQGVYTGLDFPEKHLEILPYVLGELITKTICQDVRIIKLLGHMMNKYIPHEYKTSSRGQRLDLLAGIIDTSGCLTKEYTYEITQSSKQLNDDIYFIARSLGFHVFVREDNRSGILLYRIYISGDIREIPVIIAKKPIRQNKKYDQLSSRIRIDAIGRGMYYGFEIDGNHRFVLGNFIITHNTAVVKMFMKAYQNSRRMAVTSTTGTSALLLNGTTVHSYLGIGFGNGTVKSMVDKICAWDWLRKRWTSLECLFIDEISMLDPEVFDKIEEIARIVRRNTSPFGGIQIVLSGDFLQLPCVGTSKFCFESKCWDKCIKRTVYLNEIMRQGDNVFQEVLNKVRVGDIDDQVKKVLDSRIGAKLTNEFGIKPTCLYSQNSDVNIINDKELDKLALDDRQFYEYKMDIVVCSGVTNRSATLEKFKKFCIAPEILQLCEGAQVMLLKNLDIPNGLANGSRGVVTGFDGDMPRVRFLNGQERVIEQNIWEVEENDKKILRAQQVPLKVAYAISIHKSQGCSLDYAEIDLSDVFEYGQAYVGLSRVKSLEGLSIIDINYDYIDAHPKAVEYYESL</sequence>
<dbReference type="InterPro" id="IPR049163">
    <property type="entry name" value="Pif1-like_2B_dom"/>
</dbReference>
<dbReference type="CDD" id="cd18809">
    <property type="entry name" value="SF1_C_RecD"/>
    <property type="match status" value="1"/>
</dbReference>
<name>A0A6C0H376_9ZZZZ</name>
<feature type="domain" description="DOD-type homing endonuclease" evidence="1">
    <location>
        <begin position="202"/>
        <end position="283"/>
    </location>
</feature>
<dbReference type="Pfam" id="PF05203">
    <property type="entry name" value="Hom_end_hint"/>
    <property type="match status" value="1"/>
</dbReference>
<dbReference type="Pfam" id="PF21530">
    <property type="entry name" value="Pif1_2B_dom"/>
    <property type="match status" value="1"/>
</dbReference>
<dbReference type="GO" id="GO:0003678">
    <property type="term" value="F:DNA helicase activity"/>
    <property type="evidence" value="ECO:0007669"/>
    <property type="project" value="InterPro"/>
</dbReference>
<dbReference type="EMBL" id="MN739860">
    <property type="protein sequence ID" value="QHT74994.1"/>
    <property type="molecule type" value="Genomic_DNA"/>
</dbReference>
<evidence type="ECO:0000313" key="2">
    <source>
        <dbReference type="EMBL" id="QHT74994.1"/>
    </source>
</evidence>
<dbReference type="InterPro" id="IPR004042">
    <property type="entry name" value="Intein_endonuc_central"/>
</dbReference>